<organism evidence="2 3">
    <name type="scientific">Halodesulfovibrio marinisediminis DSM 17456</name>
    <dbReference type="NCBI Taxonomy" id="1121457"/>
    <lineage>
        <taxon>Bacteria</taxon>
        <taxon>Pseudomonadati</taxon>
        <taxon>Thermodesulfobacteriota</taxon>
        <taxon>Desulfovibrionia</taxon>
        <taxon>Desulfovibrionales</taxon>
        <taxon>Desulfovibrionaceae</taxon>
        <taxon>Halodesulfovibrio</taxon>
    </lineage>
</organism>
<dbReference type="Pfam" id="PF00293">
    <property type="entry name" value="NUDIX"/>
    <property type="match status" value="1"/>
</dbReference>
<evidence type="ECO:0000313" key="3">
    <source>
        <dbReference type="Proteomes" id="UP000184694"/>
    </source>
</evidence>
<dbReference type="RefSeq" id="WP_074215505.1">
    <property type="nucleotide sequence ID" value="NZ_FSRG01000003.1"/>
</dbReference>
<evidence type="ECO:0000259" key="1">
    <source>
        <dbReference type="PROSITE" id="PS51462"/>
    </source>
</evidence>
<dbReference type="GO" id="GO:0009240">
    <property type="term" value="P:isopentenyl diphosphate biosynthetic process"/>
    <property type="evidence" value="ECO:0007669"/>
    <property type="project" value="TreeGrafter"/>
</dbReference>
<dbReference type="PANTHER" id="PTHR10885:SF20">
    <property type="entry name" value="NUDIX HYDROLASE DOMAIN-CONTAINING PROTEIN"/>
    <property type="match status" value="1"/>
</dbReference>
<protein>
    <submittedName>
        <fullName evidence="2">Isopentenyldiphosphate isomerase</fullName>
    </submittedName>
</protein>
<dbReference type="PROSITE" id="PS51462">
    <property type="entry name" value="NUDIX"/>
    <property type="match status" value="1"/>
</dbReference>
<sequence>MSDITYPNTSAANAVSRGSHIEVVDSNGKPLMVMPSATAHQQQLAMKSVFVLIYNKQGKFFLQRRADNKALAPGMWDISAATHVGADEALEAAAERVLLKELNLTAAKLHYQKSQQVRIDDATLWSSIYSANIGTKTLTPNPDEVQDGLYVDAEELQSLYEHFPDMLTPVLVWAIEANIIFASTS</sequence>
<evidence type="ECO:0000313" key="2">
    <source>
        <dbReference type="EMBL" id="SIN77139.1"/>
    </source>
</evidence>
<dbReference type="InterPro" id="IPR015797">
    <property type="entry name" value="NUDIX_hydrolase-like_dom_sf"/>
</dbReference>
<proteinExistence type="predicted"/>
<gene>
    <name evidence="2" type="ORF">SAMN02745161_0653</name>
</gene>
<dbReference type="PANTHER" id="PTHR10885">
    <property type="entry name" value="ISOPENTENYL-DIPHOSPHATE DELTA-ISOMERASE"/>
    <property type="match status" value="1"/>
</dbReference>
<dbReference type="InterPro" id="IPR000086">
    <property type="entry name" value="NUDIX_hydrolase_dom"/>
</dbReference>
<dbReference type="EMBL" id="FSRG01000003">
    <property type="protein sequence ID" value="SIN77139.1"/>
    <property type="molecule type" value="Genomic_DNA"/>
</dbReference>
<feature type="domain" description="Nudix hydrolase" evidence="1">
    <location>
        <begin position="44"/>
        <end position="173"/>
    </location>
</feature>
<keyword evidence="3" id="KW-1185">Reference proteome</keyword>
<dbReference type="GO" id="GO:0005737">
    <property type="term" value="C:cytoplasm"/>
    <property type="evidence" value="ECO:0007669"/>
    <property type="project" value="TreeGrafter"/>
</dbReference>
<keyword evidence="2" id="KW-0413">Isomerase</keyword>
<accession>A0A1N6E294</accession>
<dbReference type="OrthoDB" id="9804563at2"/>
<dbReference type="GO" id="GO:0004452">
    <property type="term" value="F:isopentenyl-diphosphate delta-isomerase activity"/>
    <property type="evidence" value="ECO:0007669"/>
    <property type="project" value="TreeGrafter"/>
</dbReference>
<dbReference type="Gene3D" id="3.90.79.10">
    <property type="entry name" value="Nucleoside Triphosphate Pyrophosphohydrolase"/>
    <property type="match status" value="1"/>
</dbReference>
<reference evidence="3" key="1">
    <citation type="submission" date="2016-11" db="EMBL/GenBank/DDBJ databases">
        <authorList>
            <person name="Varghese N."/>
            <person name="Submissions S."/>
        </authorList>
    </citation>
    <scope>NUCLEOTIDE SEQUENCE [LARGE SCALE GENOMIC DNA]</scope>
    <source>
        <strain evidence="3">DSM 17456</strain>
    </source>
</reference>
<dbReference type="SUPFAM" id="SSF55811">
    <property type="entry name" value="Nudix"/>
    <property type="match status" value="1"/>
</dbReference>
<name>A0A1N6E294_9BACT</name>
<dbReference type="Proteomes" id="UP000184694">
    <property type="component" value="Unassembled WGS sequence"/>
</dbReference>
<dbReference type="STRING" id="1121457.SAMN02745161_0653"/>
<dbReference type="AlphaFoldDB" id="A0A1N6E294"/>